<dbReference type="Gene3D" id="1.25.40.20">
    <property type="entry name" value="Ankyrin repeat-containing domain"/>
    <property type="match status" value="1"/>
</dbReference>
<dbReference type="InterPro" id="IPR013783">
    <property type="entry name" value="Ig-like_fold"/>
</dbReference>
<feature type="compositionally biased region" description="Polar residues" evidence="8">
    <location>
        <begin position="294"/>
        <end position="308"/>
    </location>
</feature>
<gene>
    <name evidence="10" type="ORF">R1sor_017000</name>
</gene>
<feature type="compositionally biased region" description="Polar residues" evidence="8">
    <location>
        <begin position="169"/>
        <end position="193"/>
    </location>
</feature>
<dbReference type="GO" id="GO:0005634">
    <property type="term" value="C:nucleus"/>
    <property type="evidence" value="ECO:0007669"/>
    <property type="project" value="UniProtKB-SubCell"/>
</dbReference>
<dbReference type="SUPFAM" id="SSF48403">
    <property type="entry name" value="Ankyrin repeat"/>
    <property type="match status" value="1"/>
</dbReference>
<keyword evidence="4" id="KW-0010">Activator</keyword>
<dbReference type="Pfam" id="PF00612">
    <property type="entry name" value="IQ"/>
    <property type="match status" value="2"/>
</dbReference>
<keyword evidence="5" id="KW-0804">Transcription</keyword>
<dbReference type="InterPro" id="IPR000048">
    <property type="entry name" value="IQ_motif_EF-hand-BS"/>
</dbReference>
<feature type="compositionally biased region" description="Acidic residues" evidence="8">
    <location>
        <begin position="207"/>
        <end position="224"/>
    </location>
</feature>
<dbReference type="Pfam" id="PF03859">
    <property type="entry name" value="CG-1"/>
    <property type="match status" value="1"/>
</dbReference>
<dbReference type="Pfam" id="PF12796">
    <property type="entry name" value="Ank_2"/>
    <property type="match status" value="1"/>
</dbReference>
<keyword evidence="3 7" id="KW-0040">ANK repeat</keyword>
<evidence type="ECO:0000259" key="9">
    <source>
        <dbReference type="PROSITE" id="PS51437"/>
    </source>
</evidence>
<organism evidence="10 11">
    <name type="scientific">Riccia sorocarpa</name>
    <dbReference type="NCBI Taxonomy" id="122646"/>
    <lineage>
        <taxon>Eukaryota</taxon>
        <taxon>Viridiplantae</taxon>
        <taxon>Streptophyta</taxon>
        <taxon>Embryophyta</taxon>
        <taxon>Marchantiophyta</taxon>
        <taxon>Marchantiopsida</taxon>
        <taxon>Marchantiidae</taxon>
        <taxon>Marchantiales</taxon>
        <taxon>Ricciaceae</taxon>
        <taxon>Riccia</taxon>
    </lineage>
</organism>
<evidence type="ECO:0000256" key="6">
    <source>
        <dbReference type="ARBA" id="ARBA00023242"/>
    </source>
</evidence>
<dbReference type="PROSITE" id="PS50088">
    <property type="entry name" value="ANK_REPEAT"/>
    <property type="match status" value="1"/>
</dbReference>
<keyword evidence="11" id="KW-1185">Reference proteome</keyword>
<feature type="region of interest" description="Disordered" evidence="8">
    <location>
        <begin position="163"/>
        <end position="262"/>
    </location>
</feature>
<evidence type="ECO:0000313" key="10">
    <source>
        <dbReference type="EMBL" id="KAL3698978.1"/>
    </source>
</evidence>
<dbReference type="InterPro" id="IPR002110">
    <property type="entry name" value="Ankyrin_rpt"/>
</dbReference>
<evidence type="ECO:0000256" key="5">
    <source>
        <dbReference type="ARBA" id="ARBA00023163"/>
    </source>
</evidence>
<evidence type="ECO:0000313" key="11">
    <source>
        <dbReference type="Proteomes" id="UP001633002"/>
    </source>
</evidence>
<feature type="region of interest" description="Disordered" evidence="8">
    <location>
        <begin position="525"/>
        <end position="570"/>
    </location>
</feature>
<sequence length="1246" mass="139029">MASMNAAGRPRNLPPTTDVDVRQIIHEAQTRWLRPVEVCEILRNYKAHNFKLNPVPPQRPQSGSLFLFDRKALRYFRKDGHNWRKKKDGKTVREAHERLKAGSVDVLHCYYAHGEDNVNFQRRCYWMLDQPYEHIVLVHYREVTENNRSCIIRSMHDYTSSVYHPPLPSQHQQISASVSALNNSTSLQSSVASPDTGEVLGPSLSPEPDEADSEAPDEFEDPVVETEAGLPPDQPSQQLSLQQQLGDQQIPSSQTVSSSGQWQSLTGGVKGLGVIDGQFAQHFSHQETDFKASFTGSQQHQRLDSTMQGSSSSSGLGSFATGNVNNINRRFADMLDSPGPSYGTSQRSSGLNTPMDLAALTSLMNSGNRDSAGNGGALRFAKPPVNSPTWAEMFAQVTTPSSRRTLLENHGLAPVLGQSVKDTPPPVVAPLSPKGIMDALSPRNLGRVPQTPLEANLRAVTEKEVLKEADEKAQARSNNRWQTATTQSESFEIDVHRPQDMSGAHQMSGNQFIEPDTLEHLVRSGQSQDKASWMPHAPQRPEQPLHSFQDASSFEQQASEMTEESDPQEKIQSIVPPQNNNGFSFMENGVLDNGSLMSPTVEQMLKEVQPTEEVTHRDVMESYKKLDSFGRWMNAEIIPDSLYLSAGPSSWDNVPLDMQMDGGLNPSPPLSDLCFNISDFSPEWGSSTEETKVLITGTFVEGIEPLAEKWACMFGEIEVPAELVEGGGLRCKAPKHEAGKVNFYITRSDRFPCSQIKEFDFRSVGQVVDSAAESSTVVETRENVRLLARFARMLFATASSRTGTRTIVFKESEEDEWRNLEQMLSVGKSLAEVKEQLIEIILRKKLLEWLQVKGQEEGKGASVHDNHGQGLSHLTAGLGYVWSIAPLLRSNVPINFRDENGWTALHYAAHYGREEVVCALLEAGADPGCRTYCTKQNFQGLTAADLASAQGHNGIAAFLSEKALTVRLMGLQLEDGIQVDENAAAIAGEQAVAQLARRSSIRSSVHAEKDQLVLQNSLEAVRVSALTAAKLKDAFRQLSFRRRQVQTFPADDEIDEYGLSGSEVRDMIAAQKIQKAYRGHQKNKKLHHAATAIQRKYRGWKGRRDFQTFRQRIIKLQAHVRGRLVRKQYRKILWSVSIVEKVVLRWLRKRKGLRGFRSQSIESPPFSNDDDVEDIIREGRHRNHEAVEKDVQRVQQMTKEKAAREQYNRLVARISKGEPYGSPYSDEGSSSRDYLLGHDSMMTTVE</sequence>
<dbReference type="SUPFAM" id="SSF81296">
    <property type="entry name" value="E set domains"/>
    <property type="match status" value="1"/>
</dbReference>
<comment type="subcellular location">
    <subcellularLocation>
        <location evidence="1">Nucleus</location>
    </subcellularLocation>
</comment>
<dbReference type="Gene3D" id="2.60.40.10">
    <property type="entry name" value="Immunoglobulins"/>
    <property type="match status" value="1"/>
</dbReference>
<comment type="caution">
    <text evidence="10">The sequence shown here is derived from an EMBL/GenBank/DDBJ whole genome shotgun (WGS) entry which is preliminary data.</text>
</comment>
<dbReference type="SUPFAM" id="SSF52540">
    <property type="entry name" value="P-loop containing nucleoside triphosphate hydrolases"/>
    <property type="match status" value="1"/>
</dbReference>
<evidence type="ECO:0000256" key="1">
    <source>
        <dbReference type="ARBA" id="ARBA00004123"/>
    </source>
</evidence>
<reference evidence="10 11" key="1">
    <citation type="submission" date="2024-09" db="EMBL/GenBank/DDBJ databases">
        <title>Chromosome-scale assembly of Riccia sorocarpa.</title>
        <authorList>
            <person name="Paukszto L."/>
        </authorList>
    </citation>
    <scope>NUCLEOTIDE SEQUENCE [LARGE SCALE GENOMIC DNA]</scope>
    <source>
        <strain evidence="10">LP-2024</strain>
        <tissue evidence="10">Aerial parts of the thallus</tissue>
    </source>
</reference>
<dbReference type="SMART" id="SM00248">
    <property type="entry name" value="ANK"/>
    <property type="match status" value="2"/>
</dbReference>
<dbReference type="Gene3D" id="1.20.5.190">
    <property type="match status" value="1"/>
</dbReference>
<dbReference type="PANTHER" id="PTHR23335">
    <property type="entry name" value="CALMODULIN-BINDING TRANSCRIPTION ACTIVATOR CAMTA"/>
    <property type="match status" value="1"/>
</dbReference>
<protein>
    <recommendedName>
        <fullName evidence="9">CG-1 domain-containing protein</fullName>
    </recommendedName>
</protein>
<dbReference type="PANTHER" id="PTHR23335:SF1">
    <property type="entry name" value="CALMODULIN-BINDING TRANSCRIPTION ACTIVATOR, ISOFORM F"/>
    <property type="match status" value="1"/>
</dbReference>
<dbReference type="PROSITE" id="PS50096">
    <property type="entry name" value="IQ"/>
    <property type="match status" value="3"/>
</dbReference>
<accession>A0ABD3I5Z2</accession>
<feature type="compositionally biased region" description="Low complexity" evidence="8">
    <location>
        <begin position="309"/>
        <end position="318"/>
    </location>
</feature>
<dbReference type="InterPro" id="IPR002909">
    <property type="entry name" value="IPT_dom"/>
</dbReference>
<dbReference type="PROSITE" id="PS50297">
    <property type="entry name" value="ANK_REP_REGION"/>
    <property type="match status" value="1"/>
</dbReference>
<feature type="compositionally biased region" description="Polar residues" evidence="8">
    <location>
        <begin position="549"/>
        <end position="560"/>
    </location>
</feature>
<dbReference type="PROSITE" id="PS51437">
    <property type="entry name" value="CG_1"/>
    <property type="match status" value="1"/>
</dbReference>
<dbReference type="EMBL" id="JBJQOH010000001">
    <property type="protein sequence ID" value="KAL3698978.1"/>
    <property type="molecule type" value="Genomic_DNA"/>
</dbReference>
<dbReference type="InterPro" id="IPR036770">
    <property type="entry name" value="Ankyrin_rpt-contain_sf"/>
</dbReference>
<dbReference type="CDD" id="cd23767">
    <property type="entry name" value="IQCD"/>
    <property type="match status" value="1"/>
</dbReference>
<evidence type="ECO:0000256" key="3">
    <source>
        <dbReference type="ARBA" id="ARBA00023043"/>
    </source>
</evidence>
<evidence type="ECO:0000256" key="2">
    <source>
        <dbReference type="ARBA" id="ARBA00008267"/>
    </source>
</evidence>
<feature type="domain" description="CG-1" evidence="9">
    <location>
        <begin position="21"/>
        <end position="149"/>
    </location>
</feature>
<dbReference type="Proteomes" id="UP001633002">
    <property type="component" value="Unassembled WGS sequence"/>
</dbReference>
<dbReference type="SMART" id="SM01076">
    <property type="entry name" value="CG-1"/>
    <property type="match status" value="1"/>
</dbReference>
<feature type="repeat" description="ANK" evidence="7">
    <location>
        <begin position="900"/>
        <end position="932"/>
    </location>
</feature>
<evidence type="ECO:0000256" key="8">
    <source>
        <dbReference type="SAM" id="MobiDB-lite"/>
    </source>
</evidence>
<dbReference type="InterPro" id="IPR027417">
    <property type="entry name" value="P-loop_NTPase"/>
</dbReference>
<name>A0ABD3I5Z2_9MARC</name>
<dbReference type="InterPro" id="IPR014756">
    <property type="entry name" value="Ig_E-set"/>
</dbReference>
<dbReference type="Pfam" id="PF01833">
    <property type="entry name" value="TIG"/>
    <property type="match status" value="1"/>
</dbReference>
<dbReference type="SMART" id="SM00015">
    <property type="entry name" value="IQ"/>
    <property type="match status" value="2"/>
</dbReference>
<feature type="region of interest" description="Disordered" evidence="8">
    <location>
        <begin position="292"/>
        <end position="321"/>
    </location>
</feature>
<evidence type="ECO:0000256" key="7">
    <source>
        <dbReference type="PROSITE-ProRule" id="PRU00023"/>
    </source>
</evidence>
<proteinExistence type="inferred from homology"/>
<dbReference type="AlphaFoldDB" id="A0ABD3I5Z2"/>
<feature type="region of interest" description="Disordered" evidence="8">
    <location>
        <begin position="1218"/>
        <end position="1246"/>
    </location>
</feature>
<comment type="similarity">
    <text evidence="2">Belongs to the CAMTA family.</text>
</comment>
<feature type="compositionally biased region" description="Low complexity" evidence="8">
    <location>
        <begin position="229"/>
        <end position="254"/>
    </location>
</feature>
<keyword evidence="6" id="KW-0539">Nucleus</keyword>
<dbReference type="InterPro" id="IPR005559">
    <property type="entry name" value="CG-1_dom"/>
</dbReference>
<evidence type="ECO:0000256" key="4">
    <source>
        <dbReference type="ARBA" id="ARBA00023159"/>
    </source>
</evidence>